<proteinExistence type="predicted"/>
<organism evidence="1 2">
    <name type="scientific">Massilia orientalis</name>
    <dbReference type="NCBI Taxonomy" id="3050128"/>
    <lineage>
        <taxon>Bacteria</taxon>
        <taxon>Pseudomonadati</taxon>
        <taxon>Pseudomonadota</taxon>
        <taxon>Betaproteobacteria</taxon>
        <taxon>Burkholderiales</taxon>
        <taxon>Oxalobacteraceae</taxon>
        <taxon>Telluria group</taxon>
        <taxon>Massilia</taxon>
    </lineage>
</organism>
<dbReference type="EMBL" id="JASNRB020000035">
    <property type="protein sequence ID" value="MFJ1472149.1"/>
    <property type="molecule type" value="Genomic_DNA"/>
</dbReference>
<sequence>MNIHLGVRTLVLLAVVAAATVILVHAGGAPDPALNAMLLLGRN</sequence>
<gene>
    <name evidence="1" type="ORF">QPK29_030905</name>
</gene>
<protein>
    <submittedName>
        <fullName evidence="1">Uncharacterized protein</fullName>
    </submittedName>
</protein>
<dbReference type="Proteomes" id="UP001168096">
    <property type="component" value="Unassembled WGS sequence"/>
</dbReference>
<name>A0ACC7MKL7_9BURK</name>
<keyword evidence="2" id="KW-1185">Reference proteome</keyword>
<comment type="caution">
    <text evidence="1">The sequence shown here is derived from an EMBL/GenBank/DDBJ whole genome shotgun (WGS) entry which is preliminary data.</text>
</comment>
<accession>A0ACC7MKL7</accession>
<evidence type="ECO:0000313" key="1">
    <source>
        <dbReference type="EMBL" id="MFJ1472149.1"/>
    </source>
</evidence>
<evidence type="ECO:0000313" key="2">
    <source>
        <dbReference type="Proteomes" id="UP001168096"/>
    </source>
</evidence>
<reference evidence="1" key="1">
    <citation type="submission" date="2024-11" db="EMBL/GenBank/DDBJ databases">
        <title>Description of Massilia orientalis sp. nov., isolated from rhizosphere soil of Ageratina adenophora.</title>
        <authorList>
            <person name="Wang Y."/>
        </authorList>
    </citation>
    <scope>NUCLEOTIDE SEQUENCE</scope>
    <source>
        <strain evidence="1">YIM B02787</strain>
    </source>
</reference>